<name>X1RLS2_9ZZZZ</name>
<dbReference type="Gene3D" id="2.60.120.200">
    <property type="match status" value="1"/>
</dbReference>
<feature type="non-terminal residue" evidence="1">
    <location>
        <position position="49"/>
    </location>
</feature>
<dbReference type="EMBL" id="BARW01008205">
    <property type="protein sequence ID" value="GAI81717.1"/>
    <property type="molecule type" value="Genomic_DNA"/>
</dbReference>
<reference evidence="1" key="1">
    <citation type="journal article" date="2014" name="Front. Microbiol.">
        <title>High frequency of phylogenetically diverse reductive dehalogenase-homologous genes in deep subseafloor sedimentary metagenomes.</title>
        <authorList>
            <person name="Kawai M."/>
            <person name="Futagami T."/>
            <person name="Toyoda A."/>
            <person name="Takaki Y."/>
            <person name="Nishi S."/>
            <person name="Hori S."/>
            <person name="Arai W."/>
            <person name="Tsubouchi T."/>
            <person name="Morono Y."/>
            <person name="Uchiyama I."/>
            <person name="Ito T."/>
            <person name="Fujiyama A."/>
            <person name="Inagaki F."/>
            <person name="Takami H."/>
        </authorList>
    </citation>
    <scope>NUCLEOTIDE SEQUENCE</scope>
    <source>
        <strain evidence="1">Expedition CK06-06</strain>
    </source>
</reference>
<evidence type="ECO:0000313" key="1">
    <source>
        <dbReference type="EMBL" id="GAI81717.1"/>
    </source>
</evidence>
<dbReference type="SUPFAM" id="SSF49899">
    <property type="entry name" value="Concanavalin A-like lectins/glucanases"/>
    <property type="match status" value="1"/>
</dbReference>
<proteinExistence type="predicted"/>
<comment type="caution">
    <text evidence="1">The sequence shown here is derived from an EMBL/GenBank/DDBJ whole genome shotgun (WGS) entry which is preliminary data.</text>
</comment>
<accession>X1RLS2</accession>
<dbReference type="InterPro" id="IPR013320">
    <property type="entry name" value="ConA-like_dom_sf"/>
</dbReference>
<gene>
    <name evidence="1" type="ORF">S12H4_16894</name>
</gene>
<dbReference type="AlphaFoldDB" id="X1RLS2"/>
<sequence length="49" mass="5624">MRVTSENKVRFMLIDTENIYRGIESSVLTAGWHHIAAVWDGIDVKIHVD</sequence>
<protein>
    <submittedName>
        <fullName evidence="1">Uncharacterized protein</fullName>
    </submittedName>
</protein>
<organism evidence="1">
    <name type="scientific">marine sediment metagenome</name>
    <dbReference type="NCBI Taxonomy" id="412755"/>
    <lineage>
        <taxon>unclassified sequences</taxon>
        <taxon>metagenomes</taxon>
        <taxon>ecological metagenomes</taxon>
    </lineage>
</organism>